<keyword evidence="3" id="KW-1185">Reference proteome</keyword>
<reference evidence="2 3" key="1">
    <citation type="journal article" date="2012" name="BMC Genomics">
        <title>Comparative genomics of the white-rot fungi, Phanerochaete carnosa and P. chrysosporium, to elucidate the genetic basis of the distinct wood types they colonize.</title>
        <authorList>
            <person name="Suzuki H."/>
            <person name="MacDonald J."/>
            <person name="Syed K."/>
            <person name="Salamov A."/>
            <person name="Hori C."/>
            <person name="Aerts A."/>
            <person name="Henrissat B."/>
            <person name="Wiebenga A."/>
            <person name="vanKuyk P.A."/>
            <person name="Barry K."/>
            <person name="Lindquist E."/>
            <person name="LaButti K."/>
            <person name="Lapidus A."/>
            <person name="Lucas S."/>
            <person name="Coutinho P."/>
            <person name="Gong Y."/>
            <person name="Samejima M."/>
            <person name="Mahadevan R."/>
            <person name="Abou-Zaid M."/>
            <person name="de Vries R.P."/>
            <person name="Igarashi K."/>
            <person name="Yadav J.S."/>
            <person name="Grigoriev I.V."/>
            <person name="Master E.R."/>
        </authorList>
    </citation>
    <scope>NUCLEOTIDE SEQUENCE [LARGE SCALE GENOMIC DNA]</scope>
    <source>
        <strain evidence="2 3">HHB-10118-sp</strain>
    </source>
</reference>
<dbReference type="OrthoDB" id="3262462at2759"/>
<dbReference type="GeneID" id="18914650"/>
<dbReference type="HOGENOM" id="CLU_1548143_0_0_1"/>
<feature type="region of interest" description="Disordered" evidence="1">
    <location>
        <begin position="43"/>
        <end position="79"/>
    </location>
</feature>
<feature type="compositionally biased region" description="Acidic residues" evidence="1">
    <location>
        <begin position="61"/>
        <end position="71"/>
    </location>
</feature>
<name>K5X8C1_PHACS</name>
<proteinExistence type="predicted"/>
<protein>
    <submittedName>
        <fullName evidence="2">Uncharacterized protein</fullName>
    </submittedName>
</protein>
<dbReference type="KEGG" id="pco:PHACADRAFT_249375"/>
<dbReference type="AlphaFoldDB" id="K5X8C1"/>
<dbReference type="EMBL" id="JH930469">
    <property type="protein sequence ID" value="EKM59132.1"/>
    <property type="molecule type" value="Genomic_DNA"/>
</dbReference>
<dbReference type="RefSeq" id="XP_007391704.1">
    <property type="nucleotide sequence ID" value="XM_007391642.1"/>
</dbReference>
<evidence type="ECO:0000313" key="2">
    <source>
        <dbReference type="EMBL" id="EKM59132.1"/>
    </source>
</evidence>
<accession>K5X8C1</accession>
<dbReference type="Proteomes" id="UP000008370">
    <property type="component" value="Unassembled WGS sequence"/>
</dbReference>
<sequence length="173" mass="19658">MLDEDSNMLAVRSPPFTFYTGDSTTDSPVECFRKEGSSPHVAIYEPDLELHERSEATGDGAESENSMDEGDSGSIYGWSGNWTREFIERNRQRKPLGSLEKDVWEFQTVDNKRVRTWGAKVKLVPVAGSVVSQQDWHDEESMHAGKLRLISYRIRASVLEVYVRSDYLTSQGF</sequence>
<evidence type="ECO:0000313" key="3">
    <source>
        <dbReference type="Proteomes" id="UP000008370"/>
    </source>
</evidence>
<gene>
    <name evidence="2" type="ORF">PHACADRAFT_249375</name>
</gene>
<evidence type="ECO:0000256" key="1">
    <source>
        <dbReference type="SAM" id="MobiDB-lite"/>
    </source>
</evidence>
<dbReference type="InParanoid" id="K5X8C1"/>
<organism evidence="2 3">
    <name type="scientific">Phanerochaete carnosa (strain HHB-10118-sp)</name>
    <name type="common">White-rot fungus</name>
    <name type="synonym">Peniophora carnosa</name>
    <dbReference type="NCBI Taxonomy" id="650164"/>
    <lineage>
        <taxon>Eukaryota</taxon>
        <taxon>Fungi</taxon>
        <taxon>Dikarya</taxon>
        <taxon>Basidiomycota</taxon>
        <taxon>Agaricomycotina</taxon>
        <taxon>Agaricomycetes</taxon>
        <taxon>Polyporales</taxon>
        <taxon>Phanerochaetaceae</taxon>
        <taxon>Phanerochaete</taxon>
    </lineage>
</organism>